<feature type="domain" description="RCC1-like" evidence="4">
    <location>
        <begin position="103"/>
        <end position="355"/>
    </location>
</feature>
<evidence type="ECO:0000313" key="5">
    <source>
        <dbReference type="EMBL" id="KAK4337317.1"/>
    </source>
</evidence>
<dbReference type="InterPro" id="IPR058923">
    <property type="entry name" value="RCC1-like_dom"/>
</dbReference>
<dbReference type="EMBL" id="JAVYJV010000038">
    <property type="protein sequence ID" value="KAK4337317.1"/>
    <property type="molecule type" value="Genomic_DNA"/>
</dbReference>
<keyword evidence="1" id="KW-0677">Repeat</keyword>
<organism evidence="5 6">
    <name type="scientific">Anisodus tanguticus</name>
    <dbReference type="NCBI Taxonomy" id="243964"/>
    <lineage>
        <taxon>Eukaryota</taxon>
        <taxon>Viridiplantae</taxon>
        <taxon>Streptophyta</taxon>
        <taxon>Embryophyta</taxon>
        <taxon>Tracheophyta</taxon>
        <taxon>Spermatophyta</taxon>
        <taxon>Magnoliopsida</taxon>
        <taxon>eudicotyledons</taxon>
        <taxon>Gunneridae</taxon>
        <taxon>Pentapetalae</taxon>
        <taxon>asterids</taxon>
        <taxon>lamiids</taxon>
        <taxon>Solanales</taxon>
        <taxon>Solanaceae</taxon>
        <taxon>Solanoideae</taxon>
        <taxon>Hyoscyameae</taxon>
        <taxon>Anisodus</taxon>
    </lineage>
</organism>
<evidence type="ECO:0000259" key="4">
    <source>
        <dbReference type="Pfam" id="PF25390"/>
    </source>
</evidence>
<name>A0AAE1QSA1_9SOLA</name>
<protein>
    <recommendedName>
        <fullName evidence="4">RCC1-like domain-containing protein</fullName>
    </recommendedName>
</protein>
<dbReference type="PROSITE" id="PS00626">
    <property type="entry name" value="RCC1_2"/>
    <property type="match status" value="1"/>
</dbReference>
<dbReference type="AlphaFoldDB" id="A0AAE1QSA1"/>
<feature type="repeat" description="RCC1" evidence="2">
    <location>
        <begin position="123"/>
        <end position="174"/>
    </location>
</feature>
<proteinExistence type="predicted"/>
<dbReference type="PANTHER" id="PTHR46207:SF1">
    <property type="entry name" value="PROTEIN RCC2"/>
    <property type="match status" value="1"/>
</dbReference>
<evidence type="ECO:0000256" key="1">
    <source>
        <dbReference type="ARBA" id="ARBA00022737"/>
    </source>
</evidence>
<dbReference type="SUPFAM" id="SSF50985">
    <property type="entry name" value="RCC1/BLIP-II"/>
    <property type="match status" value="1"/>
</dbReference>
<dbReference type="PANTHER" id="PTHR46207">
    <property type="entry name" value="PROTEIN RCC2"/>
    <property type="match status" value="1"/>
</dbReference>
<dbReference type="InterPro" id="IPR000408">
    <property type="entry name" value="Reg_chr_condens"/>
</dbReference>
<dbReference type="Pfam" id="PF25390">
    <property type="entry name" value="WD40_RLD"/>
    <property type="match status" value="1"/>
</dbReference>
<dbReference type="InterPro" id="IPR028641">
    <property type="entry name" value="RCC2"/>
</dbReference>
<feature type="repeat" description="RCC1" evidence="2">
    <location>
        <begin position="300"/>
        <end position="354"/>
    </location>
</feature>
<dbReference type="PROSITE" id="PS50012">
    <property type="entry name" value="RCC1_3"/>
    <property type="match status" value="4"/>
</dbReference>
<evidence type="ECO:0000256" key="2">
    <source>
        <dbReference type="PROSITE-ProRule" id="PRU00235"/>
    </source>
</evidence>
<sequence>MPQKKKISESNDHSDSELSNKKLKSEDNGKEKNGKEISDSVTHDDQSVDSKTDCQTGCLLICGGVNWDLVGRKELPKAQRNCKNISATPRNLFGPHVWSKDIKLRSVHSSCGAAHSIIVSEDYKAYVFGRNDKNQLGLGDTDTRNEPVLVESLSKYKVYSAAVGRNHSLFLTDSGVFACGDNKMGQCGVGNQNPNITTPTKINYNGKKVEKMACGGDFSMILDSSGSVYSFGSPEFGQLGYGRLGHNDTKNELVPRNLKTFDYQNKGEATMYPKPIQDLGGWNIRSVACANKSIVVCADESVISWGPSPTFGELGYGENKARSSTIPQELKTLEGIHVHSVSCGYSHTLFLARNNDSKEIEKIQKLPQWP</sequence>
<dbReference type="PRINTS" id="PR00633">
    <property type="entry name" value="RCCNDNSATION"/>
</dbReference>
<feature type="repeat" description="RCC1" evidence="2">
    <location>
        <begin position="226"/>
        <end position="300"/>
    </location>
</feature>
<keyword evidence="6" id="KW-1185">Reference proteome</keyword>
<comment type="caution">
    <text evidence="5">The sequence shown here is derived from an EMBL/GenBank/DDBJ whole genome shotgun (WGS) entry which is preliminary data.</text>
</comment>
<reference evidence="5" key="1">
    <citation type="submission" date="2023-12" db="EMBL/GenBank/DDBJ databases">
        <title>Genome assembly of Anisodus tanguticus.</title>
        <authorList>
            <person name="Wang Y.-J."/>
        </authorList>
    </citation>
    <scope>NUCLEOTIDE SEQUENCE</scope>
    <source>
        <strain evidence="5">KB-2021</strain>
        <tissue evidence="5">Leaf</tissue>
    </source>
</reference>
<dbReference type="InterPro" id="IPR009091">
    <property type="entry name" value="RCC1/BLIP-II"/>
</dbReference>
<dbReference type="GO" id="GO:0016020">
    <property type="term" value="C:membrane"/>
    <property type="evidence" value="ECO:0007669"/>
    <property type="project" value="TreeGrafter"/>
</dbReference>
<feature type="repeat" description="RCC1" evidence="2">
    <location>
        <begin position="174"/>
        <end position="225"/>
    </location>
</feature>
<dbReference type="Gene3D" id="2.130.10.30">
    <property type="entry name" value="Regulator of chromosome condensation 1/beta-lactamase-inhibitor protein II"/>
    <property type="match status" value="2"/>
</dbReference>
<evidence type="ECO:0000313" key="6">
    <source>
        <dbReference type="Proteomes" id="UP001291623"/>
    </source>
</evidence>
<dbReference type="Proteomes" id="UP001291623">
    <property type="component" value="Unassembled WGS sequence"/>
</dbReference>
<gene>
    <name evidence="5" type="ORF">RND71_043603</name>
</gene>
<accession>A0AAE1QSA1</accession>
<feature type="region of interest" description="Disordered" evidence="3">
    <location>
        <begin position="1"/>
        <end position="51"/>
    </location>
</feature>
<evidence type="ECO:0000256" key="3">
    <source>
        <dbReference type="SAM" id="MobiDB-lite"/>
    </source>
</evidence>
<dbReference type="GO" id="GO:0031267">
    <property type="term" value="F:small GTPase binding"/>
    <property type="evidence" value="ECO:0007669"/>
    <property type="project" value="TreeGrafter"/>
</dbReference>